<protein>
    <submittedName>
        <fullName evidence="2">Uncharacterized protein</fullName>
    </submittedName>
</protein>
<organism evidence="2 3">
    <name type="scientific">Punica granatum</name>
    <name type="common">Pomegranate</name>
    <dbReference type="NCBI Taxonomy" id="22663"/>
    <lineage>
        <taxon>Eukaryota</taxon>
        <taxon>Viridiplantae</taxon>
        <taxon>Streptophyta</taxon>
        <taxon>Embryophyta</taxon>
        <taxon>Tracheophyta</taxon>
        <taxon>Spermatophyta</taxon>
        <taxon>Magnoliopsida</taxon>
        <taxon>eudicotyledons</taxon>
        <taxon>Gunneridae</taxon>
        <taxon>Pentapetalae</taxon>
        <taxon>rosids</taxon>
        <taxon>malvids</taxon>
        <taxon>Myrtales</taxon>
        <taxon>Lythraceae</taxon>
        <taxon>Punica</taxon>
    </lineage>
</organism>
<feature type="compositionally biased region" description="Polar residues" evidence="1">
    <location>
        <begin position="110"/>
        <end position="126"/>
    </location>
</feature>
<evidence type="ECO:0000313" key="2">
    <source>
        <dbReference type="EMBL" id="OWM75285.1"/>
    </source>
</evidence>
<sequence length="126" mass="14642">MCCDQKPSPSRPPTMHDRRVVPTFAGRPLAAFTLSLRQDELWPEGRSTFPGKEIPNKKAHLKSKINLDSNSSKRYSEERYQHGHEHDPTLDRRRYQHGHASDQRMDLTRPQPSSPTKHWNNMCSLL</sequence>
<dbReference type="Proteomes" id="UP000197138">
    <property type="component" value="Unassembled WGS sequence"/>
</dbReference>
<feature type="compositionally biased region" description="Basic and acidic residues" evidence="1">
    <location>
        <begin position="74"/>
        <end position="107"/>
    </location>
</feature>
<reference evidence="3" key="1">
    <citation type="journal article" date="2017" name="Plant J.">
        <title>The pomegranate (Punica granatum L.) genome and the genomics of punicalagin biosynthesis.</title>
        <authorList>
            <person name="Qin G."/>
            <person name="Xu C."/>
            <person name="Ming R."/>
            <person name="Tang H."/>
            <person name="Guyot R."/>
            <person name="Kramer E.M."/>
            <person name="Hu Y."/>
            <person name="Yi X."/>
            <person name="Qi Y."/>
            <person name="Xu X."/>
            <person name="Gao Z."/>
            <person name="Pan H."/>
            <person name="Jian J."/>
            <person name="Tian Y."/>
            <person name="Yue Z."/>
            <person name="Xu Y."/>
        </authorList>
    </citation>
    <scope>NUCLEOTIDE SEQUENCE [LARGE SCALE GENOMIC DNA]</scope>
    <source>
        <strain evidence="3">cv. Dabenzi</strain>
    </source>
</reference>
<name>A0A218WR52_PUNGR</name>
<feature type="region of interest" description="Disordered" evidence="1">
    <location>
        <begin position="43"/>
        <end position="126"/>
    </location>
</feature>
<dbReference type="EMBL" id="MTKT01003313">
    <property type="protein sequence ID" value="OWM75285.1"/>
    <property type="molecule type" value="Genomic_DNA"/>
</dbReference>
<feature type="region of interest" description="Disordered" evidence="1">
    <location>
        <begin position="1"/>
        <end position="20"/>
    </location>
</feature>
<evidence type="ECO:0000313" key="3">
    <source>
        <dbReference type="Proteomes" id="UP000197138"/>
    </source>
</evidence>
<proteinExistence type="predicted"/>
<gene>
    <name evidence="2" type="ORF">CDL15_Pgr012361</name>
</gene>
<accession>A0A218WR52</accession>
<dbReference type="AlphaFoldDB" id="A0A218WR52"/>
<evidence type="ECO:0000256" key="1">
    <source>
        <dbReference type="SAM" id="MobiDB-lite"/>
    </source>
</evidence>
<comment type="caution">
    <text evidence="2">The sequence shown here is derived from an EMBL/GenBank/DDBJ whole genome shotgun (WGS) entry which is preliminary data.</text>
</comment>